<dbReference type="PANTHER" id="PTHR48021:SF68">
    <property type="entry name" value="MAJOR FACILITATOR SUPERFAMILY (MFS) PROFILE DOMAIN-CONTAINING PROTEIN"/>
    <property type="match status" value="1"/>
</dbReference>
<organism evidence="8 9">
    <name type="scientific">Papilio machaon</name>
    <name type="common">Old World swallowtail butterfly</name>
    <dbReference type="NCBI Taxonomy" id="76193"/>
    <lineage>
        <taxon>Eukaryota</taxon>
        <taxon>Metazoa</taxon>
        <taxon>Ecdysozoa</taxon>
        <taxon>Arthropoda</taxon>
        <taxon>Hexapoda</taxon>
        <taxon>Insecta</taxon>
        <taxon>Pterygota</taxon>
        <taxon>Neoptera</taxon>
        <taxon>Endopterygota</taxon>
        <taxon>Lepidoptera</taxon>
        <taxon>Glossata</taxon>
        <taxon>Ditrysia</taxon>
        <taxon>Papilionoidea</taxon>
        <taxon>Papilionidae</taxon>
        <taxon>Papilioninae</taxon>
        <taxon>Papilio</taxon>
    </lineage>
</organism>
<feature type="transmembrane region" description="Helical" evidence="6">
    <location>
        <begin position="83"/>
        <end position="102"/>
    </location>
</feature>
<dbReference type="SUPFAM" id="SSF103473">
    <property type="entry name" value="MFS general substrate transporter"/>
    <property type="match status" value="1"/>
</dbReference>
<comment type="subcellular location">
    <subcellularLocation>
        <location evidence="1">Membrane</location>
        <topology evidence="1">Multi-pass membrane protein</topology>
    </subcellularLocation>
</comment>
<dbReference type="InterPro" id="IPR005828">
    <property type="entry name" value="MFS_sugar_transport-like"/>
</dbReference>
<proteinExistence type="predicted"/>
<dbReference type="InterPro" id="IPR005829">
    <property type="entry name" value="Sugar_transporter_CS"/>
</dbReference>
<feature type="transmembrane region" description="Helical" evidence="6">
    <location>
        <begin position="346"/>
        <end position="368"/>
    </location>
</feature>
<evidence type="ECO:0000256" key="4">
    <source>
        <dbReference type="ARBA" id="ARBA00023136"/>
    </source>
</evidence>
<dbReference type="InterPro" id="IPR020846">
    <property type="entry name" value="MFS_dom"/>
</dbReference>
<evidence type="ECO:0000256" key="3">
    <source>
        <dbReference type="ARBA" id="ARBA00022989"/>
    </source>
</evidence>
<name>A0A194R9K8_PAPMA</name>
<feature type="transmembrane region" description="Helical" evidence="6">
    <location>
        <begin position="141"/>
        <end position="160"/>
    </location>
</feature>
<dbReference type="PROSITE" id="PS00216">
    <property type="entry name" value="SUGAR_TRANSPORT_1"/>
    <property type="match status" value="1"/>
</dbReference>
<protein>
    <submittedName>
        <fullName evidence="8">Facilitated trehalose transporter Tret1</fullName>
    </submittedName>
</protein>
<gene>
    <name evidence="8" type="ORF">RR48_06681</name>
</gene>
<dbReference type="InParanoid" id="A0A194R9K8"/>
<evidence type="ECO:0000256" key="2">
    <source>
        <dbReference type="ARBA" id="ARBA00022692"/>
    </source>
</evidence>
<keyword evidence="5" id="KW-0325">Glycoprotein</keyword>
<dbReference type="OrthoDB" id="6612291at2759"/>
<dbReference type="PANTHER" id="PTHR48021">
    <property type="match status" value="1"/>
</dbReference>
<dbReference type="AlphaFoldDB" id="A0A194R9K8"/>
<reference evidence="8 9" key="1">
    <citation type="journal article" date="2015" name="Nat. Commun.">
        <title>Outbred genome sequencing and CRISPR/Cas9 gene editing in butterflies.</title>
        <authorList>
            <person name="Li X."/>
            <person name="Fan D."/>
            <person name="Zhang W."/>
            <person name="Liu G."/>
            <person name="Zhang L."/>
            <person name="Zhao L."/>
            <person name="Fang X."/>
            <person name="Chen L."/>
            <person name="Dong Y."/>
            <person name="Chen Y."/>
            <person name="Ding Y."/>
            <person name="Zhao R."/>
            <person name="Feng M."/>
            <person name="Zhu Y."/>
            <person name="Feng Y."/>
            <person name="Jiang X."/>
            <person name="Zhu D."/>
            <person name="Xiang H."/>
            <person name="Feng X."/>
            <person name="Li S."/>
            <person name="Wang J."/>
            <person name="Zhang G."/>
            <person name="Kronforst M.R."/>
            <person name="Wang W."/>
        </authorList>
    </citation>
    <scope>NUCLEOTIDE SEQUENCE [LARGE SCALE GENOMIC DNA]</scope>
    <source>
        <strain evidence="8">Ya'a_city_454_Pm</strain>
        <tissue evidence="8">Whole body</tissue>
    </source>
</reference>
<dbReference type="FunFam" id="1.20.1250.20:FF:000249">
    <property type="entry name" value="facilitated trehalose transporter Tret1"/>
    <property type="match status" value="1"/>
</dbReference>
<dbReference type="PROSITE" id="PS00217">
    <property type="entry name" value="SUGAR_TRANSPORT_2"/>
    <property type="match status" value="1"/>
</dbReference>
<dbReference type="InterPro" id="IPR050549">
    <property type="entry name" value="MFS_Trehalose_Transporter"/>
</dbReference>
<feature type="transmembrane region" description="Helical" evidence="6">
    <location>
        <begin position="40"/>
        <end position="63"/>
    </location>
</feature>
<keyword evidence="2 6" id="KW-0812">Transmembrane</keyword>
<evidence type="ECO:0000259" key="7">
    <source>
        <dbReference type="PROSITE" id="PS50850"/>
    </source>
</evidence>
<keyword evidence="9" id="KW-1185">Reference proteome</keyword>
<evidence type="ECO:0000256" key="1">
    <source>
        <dbReference type="ARBA" id="ARBA00004141"/>
    </source>
</evidence>
<keyword evidence="4 6" id="KW-0472">Membrane</keyword>
<feature type="transmembrane region" description="Helical" evidence="6">
    <location>
        <begin position="449"/>
        <end position="467"/>
    </location>
</feature>
<dbReference type="InterPro" id="IPR036259">
    <property type="entry name" value="MFS_trans_sf"/>
</dbReference>
<dbReference type="GO" id="GO:0016020">
    <property type="term" value="C:membrane"/>
    <property type="evidence" value="ECO:0007669"/>
    <property type="project" value="UniProtKB-SubCell"/>
</dbReference>
<keyword evidence="3 6" id="KW-1133">Transmembrane helix</keyword>
<dbReference type="PROSITE" id="PS50850">
    <property type="entry name" value="MFS"/>
    <property type="match status" value="1"/>
</dbReference>
<dbReference type="EMBL" id="KQ460761">
    <property type="protein sequence ID" value="KPJ12541.1"/>
    <property type="molecule type" value="Genomic_DNA"/>
</dbReference>
<dbReference type="KEGG" id="pmac:106713511"/>
<feature type="transmembrane region" description="Helical" evidence="6">
    <location>
        <begin position="114"/>
        <end position="135"/>
    </location>
</feature>
<dbReference type="GO" id="GO:0022857">
    <property type="term" value="F:transmembrane transporter activity"/>
    <property type="evidence" value="ECO:0007669"/>
    <property type="project" value="InterPro"/>
</dbReference>
<feature type="transmembrane region" description="Helical" evidence="6">
    <location>
        <begin position="380"/>
        <end position="403"/>
    </location>
</feature>
<dbReference type="Pfam" id="PF00083">
    <property type="entry name" value="Sugar_tr"/>
    <property type="match status" value="1"/>
</dbReference>
<dbReference type="Gene3D" id="1.20.1250.20">
    <property type="entry name" value="MFS general substrate transporter like domains"/>
    <property type="match status" value="1"/>
</dbReference>
<sequence length="499" mass="55293">MDPDSASELEKINKSAIENGNCDTKDDYYSEERSPFRRQAIIVLGTFLLSLSAGATAGFSAVLIPQLQHDKGHKKYSTEMVSWVAAISSLALLFGNMISGYLMDRFGRRLSQMLLSLFYIGGWITIAFANSIHLILFGRFITGFCQGWLGPLGPVFVGEISTPAYRGLFLASLSLSIASGVFMSHLFGTFLHWTHSALLCGTFPLVGCIILYYAPESPAWLASKNEIDKCIKSFQWYRGTSPAMKTELDKMILEQTKKVDRKSKIETLTTNLRKPEFWKPLCIMLIFFAITQLSGINVFCAYTTEIMEVLLGSKSNTYAAMLGIDILRCVALVTACIMLRRMGRRPIAIFSGTFTSLSLIILSIYLYLVEIRVIRHVKPLISLGLTATYIVVSNIGIAPLPWNMVGEVFATDTKGIGSGLSVMMTSISFFGTVKTAPAMFESVGHHGTYLFYGMSTLVGTIFLYFCLPETRGKTLLQIEERFRSGKKEKLKAAIDVTSV</sequence>
<feature type="transmembrane region" description="Helical" evidence="6">
    <location>
        <begin position="193"/>
        <end position="214"/>
    </location>
</feature>
<feature type="transmembrane region" description="Helical" evidence="6">
    <location>
        <begin position="316"/>
        <end position="339"/>
    </location>
</feature>
<dbReference type="Proteomes" id="UP000053240">
    <property type="component" value="Unassembled WGS sequence"/>
</dbReference>
<dbReference type="InterPro" id="IPR003663">
    <property type="entry name" value="Sugar/inositol_transpt"/>
</dbReference>
<evidence type="ECO:0000256" key="6">
    <source>
        <dbReference type="SAM" id="Phobius"/>
    </source>
</evidence>
<feature type="domain" description="Major facilitator superfamily (MFS) profile" evidence="7">
    <location>
        <begin position="38"/>
        <end position="471"/>
    </location>
</feature>
<feature type="transmembrane region" description="Helical" evidence="6">
    <location>
        <begin position="415"/>
        <end position="437"/>
    </location>
</feature>
<dbReference type="PRINTS" id="PR00171">
    <property type="entry name" value="SUGRTRNSPORT"/>
</dbReference>
<evidence type="ECO:0000256" key="5">
    <source>
        <dbReference type="ARBA" id="ARBA00023180"/>
    </source>
</evidence>
<feature type="transmembrane region" description="Helical" evidence="6">
    <location>
        <begin position="167"/>
        <end position="187"/>
    </location>
</feature>
<accession>A0A194R9K8</accession>
<evidence type="ECO:0000313" key="8">
    <source>
        <dbReference type="EMBL" id="KPJ12541.1"/>
    </source>
</evidence>
<evidence type="ECO:0000313" key="9">
    <source>
        <dbReference type="Proteomes" id="UP000053240"/>
    </source>
</evidence>
<feature type="transmembrane region" description="Helical" evidence="6">
    <location>
        <begin position="281"/>
        <end position="304"/>
    </location>
</feature>